<dbReference type="InterPro" id="IPR051338">
    <property type="entry name" value="NodU/CmcH_Carbamoyltrnsfr"/>
</dbReference>
<keyword evidence="5" id="KW-1185">Reference proteome</keyword>
<name>A0A1H3M877_9GAMM</name>
<feature type="domain" description="Carbamoyltransferase C-terminal" evidence="3">
    <location>
        <begin position="320"/>
        <end position="488"/>
    </location>
</feature>
<proteinExistence type="inferred from homology"/>
<dbReference type="Pfam" id="PF16861">
    <property type="entry name" value="Carbam_trans_C"/>
    <property type="match status" value="1"/>
</dbReference>
<dbReference type="InterPro" id="IPR038152">
    <property type="entry name" value="Carbam_trans_C_sf"/>
</dbReference>
<dbReference type="Pfam" id="PF02543">
    <property type="entry name" value="Carbam_trans_N"/>
    <property type="match status" value="1"/>
</dbReference>
<dbReference type="GO" id="GO:0016740">
    <property type="term" value="F:transferase activity"/>
    <property type="evidence" value="ECO:0007669"/>
    <property type="project" value="UniProtKB-KW"/>
</dbReference>
<gene>
    <name evidence="4" type="ORF">SAMN05421643_12430</name>
</gene>
<dbReference type="PANTHER" id="PTHR34847:SF1">
    <property type="entry name" value="NODULATION PROTEIN U"/>
    <property type="match status" value="1"/>
</dbReference>
<reference evidence="5" key="1">
    <citation type="submission" date="2016-10" db="EMBL/GenBank/DDBJ databases">
        <authorList>
            <person name="Varghese N."/>
            <person name="Submissions S."/>
        </authorList>
    </citation>
    <scope>NUCLEOTIDE SEQUENCE [LARGE SCALE GENOMIC DNA]</scope>
    <source>
        <strain evidence="5">ANC 5109</strain>
    </source>
</reference>
<dbReference type="PANTHER" id="PTHR34847">
    <property type="entry name" value="NODULATION PROTEIN U"/>
    <property type="match status" value="1"/>
</dbReference>
<feature type="domain" description="Carbamoyltransferase" evidence="2">
    <location>
        <begin position="38"/>
        <end position="264"/>
    </location>
</feature>
<organism evidence="4 5">
    <name type="scientific">Acinetobacter kyonggiensis</name>
    <dbReference type="NCBI Taxonomy" id="595670"/>
    <lineage>
        <taxon>Bacteria</taxon>
        <taxon>Pseudomonadati</taxon>
        <taxon>Pseudomonadota</taxon>
        <taxon>Gammaproteobacteria</taxon>
        <taxon>Moraxellales</taxon>
        <taxon>Moraxellaceae</taxon>
        <taxon>Acinetobacter</taxon>
    </lineage>
</organism>
<dbReference type="Proteomes" id="UP000199035">
    <property type="component" value="Unassembled WGS sequence"/>
</dbReference>
<accession>A0A1H3M877</accession>
<sequence length="489" mass="55562">MDWQSRNNIYEMSEEERDKYKKFENKDWFLPSEIFGDKLPPVYIIKHHLAHAASAYRLSGFKQCAILVVDNRGEEFSTSLGVAKNGEINFFKEINIQNSLGLFYNRAAEFTGLYGKHREVGKFMGLASYGQPTMPMPLIPSRNKILFASLPNIENESIFNSLSLRKQHFKEYFEANCFPYETGNVEEIMSYANFAASVQKALEDVLIDFVKELKEFSDIDNLVLAGGVALNCSANGKIEKSGIFKNIFIPPFPSDSGTAIGSALEVYHQLYAKEEVSKTLRVAGLGISYTQHDTILVLENYKDRIRYSILKENEMFDSVAKEISEGKIIGWVQEGFEAGPRALGYRSILADPRTRRSLIKLNLIKEREMWRPIAPSILQEQYSNFFEGNADSKYFMNVATIVKEDKRKNIPAVVHVDYTARPQVVPQKHHKYYGLISAFFKLTGVPVLCNTSFNSRGMPLVNTPKDAIDCFLERQIDVLVIGNIVIKKV</sequence>
<evidence type="ECO:0000259" key="2">
    <source>
        <dbReference type="Pfam" id="PF02543"/>
    </source>
</evidence>
<evidence type="ECO:0000313" key="4">
    <source>
        <dbReference type="EMBL" id="SDY72947.1"/>
    </source>
</evidence>
<dbReference type="SUPFAM" id="SSF53067">
    <property type="entry name" value="Actin-like ATPase domain"/>
    <property type="match status" value="1"/>
</dbReference>
<dbReference type="AlphaFoldDB" id="A0A1H3M877"/>
<evidence type="ECO:0000259" key="3">
    <source>
        <dbReference type="Pfam" id="PF16861"/>
    </source>
</evidence>
<comment type="similarity">
    <text evidence="1">Belongs to the NodU/CmcH family.</text>
</comment>
<keyword evidence="4" id="KW-0808">Transferase</keyword>
<evidence type="ECO:0000256" key="1">
    <source>
        <dbReference type="ARBA" id="ARBA00006129"/>
    </source>
</evidence>
<dbReference type="STRING" id="595670.SAMN05421643_12430"/>
<dbReference type="Gene3D" id="3.30.420.40">
    <property type="match status" value="1"/>
</dbReference>
<protein>
    <submittedName>
        <fullName evidence="4">Carbamoyltransferase</fullName>
    </submittedName>
</protein>
<dbReference type="InterPro" id="IPR031730">
    <property type="entry name" value="Carbam_trans_C"/>
</dbReference>
<dbReference type="InterPro" id="IPR043129">
    <property type="entry name" value="ATPase_NBD"/>
</dbReference>
<dbReference type="InterPro" id="IPR003696">
    <property type="entry name" value="Carbtransf_dom"/>
</dbReference>
<dbReference type="CDD" id="cd24098">
    <property type="entry name" value="ASKHA_NBD_TobZ_N"/>
    <property type="match status" value="1"/>
</dbReference>
<evidence type="ECO:0000313" key="5">
    <source>
        <dbReference type="Proteomes" id="UP000199035"/>
    </source>
</evidence>
<dbReference type="Gene3D" id="3.90.870.20">
    <property type="entry name" value="Carbamoyltransferase, C-terminal domain"/>
    <property type="match status" value="1"/>
</dbReference>
<dbReference type="EMBL" id="FNPK01000024">
    <property type="protein sequence ID" value="SDY72947.1"/>
    <property type="molecule type" value="Genomic_DNA"/>
</dbReference>